<reference evidence="2" key="1">
    <citation type="journal article" date="2024" name="Proc. Natl. Acad. Sci. U.S.A.">
        <title>Extraordinary preservation of gene collinearity over three hundred million years revealed in homosporous lycophytes.</title>
        <authorList>
            <person name="Li C."/>
            <person name="Wickell D."/>
            <person name="Kuo L.Y."/>
            <person name="Chen X."/>
            <person name="Nie B."/>
            <person name="Liao X."/>
            <person name="Peng D."/>
            <person name="Ji J."/>
            <person name="Jenkins J."/>
            <person name="Williams M."/>
            <person name="Shu S."/>
            <person name="Plott C."/>
            <person name="Barry K."/>
            <person name="Rajasekar S."/>
            <person name="Grimwood J."/>
            <person name="Han X."/>
            <person name="Sun S."/>
            <person name="Hou Z."/>
            <person name="He W."/>
            <person name="Dai G."/>
            <person name="Sun C."/>
            <person name="Schmutz J."/>
            <person name="Leebens-Mack J.H."/>
            <person name="Li F.W."/>
            <person name="Wang L."/>
        </authorList>
    </citation>
    <scope>NUCLEOTIDE SEQUENCE [LARGE SCALE GENOMIC DNA]</scope>
    <source>
        <strain evidence="2">cv. PW_Plant_1</strain>
    </source>
</reference>
<dbReference type="Proteomes" id="UP001162992">
    <property type="component" value="Chromosome 17"/>
</dbReference>
<protein>
    <submittedName>
        <fullName evidence="1">Uncharacterized protein</fullName>
    </submittedName>
</protein>
<accession>A0ACC2B522</accession>
<sequence>MSSSMRISMNERDFIEAAVHQGFRVDGRRLLDSRPLRITFLGQDGTVEVQQGRTRILAIMSAQLDAPSLDHPNEGSLAIFTEFSPMADPSFEPGRPRELAVELGRVIDRGLRQSRALDTESLCILTGDTVWALRLDLHVLDNCGNLLDAANAAALAALLSFQIPANILGGIDSQQEVIIDPAKVKELHPLTLHHWPVAVTFGFYGEGKVQLLDPNLKEEAAMQGRMTLTLNGHGEICSIQKAGGVGLTTKEIMSCLQVACTKASSMIDIIKRAVETHNEERVLRNASQYWNALHTIAADEIFEGTGKEHILTTLLSHENSFVEIGRPIKSKMVDIKSSDVSDEDDAYDIHLREELLDTKELANHLSAGCVVGQLKRNSDTSSGDLDTQTLSPHDSDALEEFRAVAEALANNAASQRRWHDCGTKIVVKECNDMAASLRQTNISQNQDLSQIGTSYCDPLHGEENQLDMVNSNSVNALKYQESQKIAMKVNQNFGAKPCSLLDAVKRKPKR</sequence>
<evidence type="ECO:0000313" key="2">
    <source>
        <dbReference type="Proteomes" id="UP001162992"/>
    </source>
</evidence>
<gene>
    <name evidence="1" type="ORF">O6H91_17G023600</name>
</gene>
<comment type="caution">
    <text evidence="1">The sequence shown here is derived from an EMBL/GenBank/DDBJ whole genome shotgun (WGS) entry which is preliminary data.</text>
</comment>
<organism evidence="1 2">
    <name type="scientific">Diphasiastrum complanatum</name>
    <name type="common">Issler's clubmoss</name>
    <name type="synonym">Lycopodium complanatum</name>
    <dbReference type="NCBI Taxonomy" id="34168"/>
    <lineage>
        <taxon>Eukaryota</taxon>
        <taxon>Viridiplantae</taxon>
        <taxon>Streptophyta</taxon>
        <taxon>Embryophyta</taxon>
        <taxon>Tracheophyta</taxon>
        <taxon>Lycopodiopsida</taxon>
        <taxon>Lycopodiales</taxon>
        <taxon>Lycopodiaceae</taxon>
        <taxon>Lycopodioideae</taxon>
        <taxon>Diphasiastrum</taxon>
    </lineage>
</organism>
<proteinExistence type="predicted"/>
<evidence type="ECO:0000313" key="1">
    <source>
        <dbReference type="EMBL" id="KAJ7524827.1"/>
    </source>
</evidence>
<keyword evidence="2" id="KW-1185">Reference proteome</keyword>
<name>A0ACC2B522_DIPCM</name>
<dbReference type="EMBL" id="CM055108">
    <property type="protein sequence ID" value="KAJ7524827.1"/>
    <property type="molecule type" value="Genomic_DNA"/>
</dbReference>